<dbReference type="Proteomes" id="UP001595075">
    <property type="component" value="Unassembled WGS sequence"/>
</dbReference>
<comment type="caution">
    <text evidence="2">The sequence shown here is derived from an EMBL/GenBank/DDBJ whole genome shotgun (WGS) entry which is preliminary data.</text>
</comment>
<evidence type="ECO:0008006" key="4">
    <source>
        <dbReference type="Google" id="ProtNLM"/>
    </source>
</evidence>
<dbReference type="EMBL" id="JAZHXI010000016">
    <property type="protein sequence ID" value="KAL2062985.1"/>
    <property type="molecule type" value="Genomic_DNA"/>
</dbReference>
<protein>
    <recommendedName>
        <fullName evidence="4">Signal peptide-containing protein</fullName>
    </recommendedName>
</protein>
<evidence type="ECO:0000313" key="2">
    <source>
        <dbReference type="EMBL" id="KAL2062985.1"/>
    </source>
</evidence>
<proteinExistence type="predicted"/>
<sequence length="87" mass="9177">MQIFTTIQVLALLTTGVLAMPSTNEARDSVLEARCVANLPACNGGHIVGQTFCRCDGQKETCDLWTCPGGNNNVMVCGQAGTGCVWI</sequence>
<reference evidence="2 3" key="1">
    <citation type="journal article" date="2024" name="Commun. Biol.">
        <title>Comparative genomic analysis of thermophilic fungi reveals convergent evolutionary adaptations and gene losses.</title>
        <authorList>
            <person name="Steindorff A.S."/>
            <person name="Aguilar-Pontes M.V."/>
            <person name="Robinson A.J."/>
            <person name="Andreopoulos B."/>
            <person name="LaButti K."/>
            <person name="Kuo A."/>
            <person name="Mondo S."/>
            <person name="Riley R."/>
            <person name="Otillar R."/>
            <person name="Haridas S."/>
            <person name="Lipzen A."/>
            <person name="Grimwood J."/>
            <person name="Schmutz J."/>
            <person name="Clum A."/>
            <person name="Reid I.D."/>
            <person name="Moisan M.C."/>
            <person name="Butler G."/>
            <person name="Nguyen T.T.M."/>
            <person name="Dewar K."/>
            <person name="Conant G."/>
            <person name="Drula E."/>
            <person name="Henrissat B."/>
            <person name="Hansel C."/>
            <person name="Singer S."/>
            <person name="Hutchinson M.I."/>
            <person name="de Vries R.P."/>
            <person name="Natvig D.O."/>
            <person name="Powell A.J."/>
            <person name="Tsang A."/>
            <person name="Grigoriev I.V."/>
        </authorList>
    </citation>
    <scope>NUCLEOTIDE SEQUENCE [LARGE SCALE GENOMIC DNA]</scope>
    <source>
        <strain evidence="2 3">CBS 494.80</strain>
    </source>
</reference>
<keyword evidence="3" id="KW-1185">Reference proteome</keyword>
<feature type="signal peptide" evidence="1">
    <location>
        <begin position="1"/>
        <end position="19"/>
    </location>
</feature>
<feature type="chain" id="PRO_5046263613" description="Signal peptide-containing protein" evidence="1">
    <location>
        <begin position="20"/>
        <end position="87"/>
    </location>
</feature>
<accession>A0ABR4BZ93</accession>
<gene>
    <name evidence="2" type="ORF">VTL71DRAFT_6057</name>
</gene>
<evidence type="ECO:0000256" key="1">
    <source>
        <dbReference type="SAM" id="SignalP"/>
    </source>
</evidence>
<name>A0ABR4BZ93_9HELO</name>
<organism evidence="2 3">
    <name type="scientific">Oculimacula yallundae</name>
    <dbReference type="NCBI Taxonomy" id="86028"/>
    <lineage>
        <taxon>Eukaryota</taxon>
        <taxon>Fungi</taxon>
        <taxon>Dikarya</taxon>
        <taxon>Ascomycota</taxon>
        <taxon>Pezizomycotina</taxon>
        <taxon>Leotiomycetes</taxon>
        <taxon>Helotiales</taxon>
        <taxon>Ploettnerulaceae</taxon>
        <taxon>Oculimacula</taxon>
    </lineage>
</organism>
<evidence type="ECO:0000313" key="3">
    <source>
        <dbReference type="Proteomes" id="UP001595075"/>
    </source>
</evidence>
<keyword evidence="1" id="KW-0732">Signal</keyword>